<dbReference type="PRINTS" id="PR00599">
    <property type="entry name" value="MAPEPTIDASE"/>
</dbReference>
<keyword evidence="4" id="KW-0482">Metalloprotease</keyword>
<dbReference type="PROSITE" id="PS00491">
    <property type="entry name" value="PROLINE_PEPTIDASE"/>
    <property type="match status" value="1"/>
</dbReference>
<keyword evidence="8" id="KW-1185">Reference proteome</keyword>
<dbReference type="SUPFAM" id="SSF55920">
    <property type="entry name" value="Creatinase/aminopeptidase"/>
    <property type="match status" value="1"/>
</dbReference>
<dbReference type="InterPro" id="IPR000587">
    <property type="entry name" value="Creatinase_N"/>
</dbReference>
<proteinExistence type="predicted"/>
<reference evidence="7 8" key="2">
    <citation type="journal article" date="2021" name="Int. J. Syst. Evol. Microbiol.">
        <title>Isolation and Polyphasic Characterization of Desulfuromonas versatilis sp. Nov., an Electrogenic Bacteria Capable of Versatile Metabolism Isolated from a Graphene Oxide-Reducing Enrichment Culture.</title>
        <authorList>
            <person name="Xie L."/>
            <person name="Yoshida N."/>
            <person name="Ishii S."/>
            <person name="Meng L."/>
        </authorList>
    </citation>
    <scope>NUCLEOTIDE SEQUENCE [LARGE SCALE GENOMIC DNA]</scope>
    <source>
        <strain evidence="7 8">NIT-T3</strain>
    </source>
</reference>
<evidence type="ECO:0000256" key="3">
    <source>
        <dbReference type="ARBA" id="ARBA00022801"/>
    </source>
</evidence>
<dbReference type="InterPro" id="IPR001714">
    <property type="entry name" value="Pept_M24_MAP"/>
</dbReference>
<keyword evidence="3" id="KW-0378">Hydrolase</keyword>
<dbReference type="PANTHER" id="PTHR46112:SF3">
    <property type="entry name" value="AMINOPEPTIDASE YPDF"/>
    <property type="match status" value="1"/>
</dbReference>
<evidence type="ECO:0000313" key="8">
    <source>
        <dbReference type="Proteomes" id="UP001319827"/>
    </source>
</evidence>
<protein>
    <submittedName>
        <fullName evidence="7">Integrase</fullName>
    </submittedName>
</protein>
<sequence>MDAIVFLNLSNIRYLCGFTGTDGALVVTPGRNCFLTDSRYTTQARGQVCVEQITEYRLKIDGIVDCLRAVGAKKVGFEAETITFATLEELRERSGEGIEWVPLAKQLKTLRSIKTIDEIEAMEKAAGICADALAEVLPLIRPGAIERDIALALEFAIKQRGAEEKSFDFIVASGERGALPHGIASERALQAGDLVTIDFGARLNGYHSDETVTLALGDVRPELRRIFDTVLEAHDRALALIKPGVALREVDAAARQYIADSGYGEYFGHGLGHGVGLEVHESPVVSPRADTVAEEGMVFTVEPGIYVPGLGGVRIEDMVAVTSSGARRLTRIPKDYRVLAV</sequence>
<gene>
    <name evidence="7" type="ORF">DESUT3_17580</name>
</gene>
<dbReference type="InterPro" id="IPR050659">
    <property type="entry name" value="Peptidase_M24B"/>
</dbReference>
<dbReference type="Pfam" id="PF01321">
    <property type="entry name" value="Creatinase_N"/>
    <property type="match status" value="1"/>
</dbReference>
<dbReference type="CDD" id="cd01092">
    <property type="entry name" value="APP-like"/>
    <property type="match status" value="1"/>
</dbReference>
<dbReference type="Proteomes" id="UP001319827">
    <property type="component" value="Chromosome"/>
</dbReference>
<organism evidence="7 8">
    <name type="scientific">Desulfuromonas versatilis</name>
    <dbReference type="NCBI Taxonomy" id="2802975"/>
    <lineage>
        <taxon>Bacteria</taxon>
        <taxon>Pseudomonadati</taxon>
        <taxon>Thermodesulfobacteriota</taxon>
        <taxon>Desulfuromonadia</taxon>
        <taxon>Desulfuromonadales</taxon>
        <taxon>Desulfuromonadaceae</taxon>
        <taxon>Desulfuromonas</taxon>
    </lineage>
</organism>
<keyword evidence="2" id="KW-0479">Metal-binding</keyword>
<keyword evidence="1" id="KW-0645">Protease</keyword>
<evidence type="ECO:0000256" key="2">
    <source>
        <dbReference type="ARBA" id="ARBA00022723"/>
    </source>
</evidence>
<feature type="domain" description="Creatinase N-terminal" evidence="6">
    <location>
        <begin position="2"/>
        <end position="113"/>
    </location>
</feature>
<dbReference type="Gene3D" id="3.40.350.10">
    <property type="entry name" value="Creatinase/prolidase N-terminal domain"/>
    <property type="match status" value="1"/>
</dbReference>
<dbReference type="InterPro" id="IPR001131">
    <property type="entry name" value="Peptidase_M24B_aminopep-P_CS"/>
</dbReference>
<reference evidence="7 8" key="1">
    <citation type="journal article" date="2016" name="C (Basel)">
        <title>Selective Growth of and Electricity Production by Marine Exoelectrogenic Bacteria in Self-Aggregated Hydrogel of Microbially Reduced Graphene Oxide.</title>
        <authorList>
            <person name="Yoshida N."/>
            <person name="Goto Y."/>
            <person name="Miyata Y."/>
        </authorList>
    </citation>
    <scope>NUCLEOTIDE SEQUENCE [LARGE SCALE GENOMIC DNA]</scope>
    <source>
        <strain evidence="7 8">NIT-T3</strain>
    </source>
</reference>
<name>A0ABN6DYW2_9BACT</name>
<evidence type="ECO:0000313" key="7">
    <source>
        <dbReference type="EMBL" id="BCR04689.1"/>
    </source>
</evidence>
<evidence type="ECO:0000256" key="1">
    <source>
        <dbReference type="ARBA" id="ARBA00022670"/>
    </source>
</evidence>
<dbReference type="InterPro" id="IPR036005">
    <property type="entry name" value="Creatinase/aminopeptidase-like"/>
</dbReference>
<dbReference type="InterPro" id="IPR000994">
    <property type="entry name" value="Pept_M24"/>
</dbReference>
<evidence type="ECO:0000256" key="4">
    <source>
        <dbReference type="ARBA" id="ARBA00023049"/>
    </source>
</evidence>
<evidence type="ECO:0000259" key="5">
    <source>
        <dbReference type="Pfam" id="PF00557"/>
    </source>
</evidence>
<dbReference type="PANTHER" id="PTHR46112">
    <property type="entry name" value="AMINOPEPTIDASE"/>
    <property type="match status" value="1"/>
</dbReference>
<dbReference type="Gene3D" id="3.90.230.10">
    <property type="entry name" value="Creatinase/methionine aminopeptidase superfamily"/>
    <property type="match status" value="1"/>
</dbReference>
<accession>A0ABN6DYW2</accession>
<dbReference type="EMBL" id="AP024355">
    <property type="protein sequence ID" value="BCR04689.1"/>
    <property type="molecule type" value="Genomic_DNA"/>
</dbReference>
<dbReference type="Pfam" id="PF00557">
    <property type="entry name" value="Peptidase_M24"/>
    <property type="match status" value="1"/>
</dbReference>
<dbReference type="InterPro" id="IPR029149">
    <property type="entry name" value="Creatin/AminoP/Spt16_N"/>
</dbReference>
<feature type="domain" description="Peptidase M24" evidence="5">
    <location>
        <begin position="120"/>
        <end position="322"/>
    </location>
</feature>
<evidence type="ECO:0000259" key="6">
    <source>
        <dbReference type="Pfam" id="PF01321"/>
    </source>
</evidence>